<comment type="similarity">
    <text evidence="2 7">Belongs to the alpha/beta interferon family.</text>
</comment>
<dbReference type="Gene3D" id="1.20.1250.10">
    <property type="match status" value="1"/>
</dbReference>
<dbReference type="PANTHER" id="PTHR11691">
    <property type="entry name" value="TYPE I INTERFERON"/>
    <property type="match status" value="1"/>
</dbReference>
<evidence type="ECO:0000256" key="4">
    <source>
        <dbReference type="ARBA" id="ARBA00022525"/>
    </source>
</evidence>
<dbReference type="SUPFAM" id="SSF47266">
    <property type="entry name" value="4-helical cytokines"/>
    <property type="match status" value="1"/>
</dbReference>
<evidence type="ECO:0000256" key="3">
    <source>
        <dbReference type="ARBA" id="ARBA00022514"/>
    </source>
</evidence>
<dbReference type="PRINTS" id="PR00266">
    <property type="entry name" value="INTERFERONAB"/>
</dbReference>
<keyword evidence="3 7" id="KW-0202">Cytokine</keyword>
<dbReference type="GO" id="GO:0051607">
    <property type="term" value="P:defense response to virus"/>
    <property type="evidence" value="ECO:0007669"/>
    <property type="project" value="UniProtKB-KW"/>
</dbReference>
<dbReference type="Ensembl" id="ENSCCNT00000012043.1">
    <property type="protein sequence ID" value="ENSCCNP00000009136.1"/>
    <property type="gene ID" value="ENSCCNG00000009656.1"/>
</dbReference>
<reference evidence="8" key="1">
    <citation type="submission" date="2023-09" db="UniProtKB">
        <authorList>
            <consortium name="Ensembl"/>
        </authorList>
    </citation>
    <scope>IDENTIFICATION</scope>
</reference>
<keyword evidence="5 7" id="KW-0051">Antiviral defense</keyword>
<dbReference type="InterPro" id="IPR000471">
    <property type="entry name" value="Interferon_alpha/beta/delta"/>
</dbReference>
<evidence type="ECO:0000313" key="8">
    <source>
        <dbReference type="Ensembl" id="ENSCCNP00000009136.1"/>
    </source>
</evidence>
<comment type="subcellular location">
    <subcellularLocation>
        <location evidence="1">Secreted</location>
    </subcellularLocation>
</comment>
<evidence type="ECO:0000256" key="5">
    <source>
        <dbReference type="ARBA" id="ARBA00023118"/>
    </source>
</evidence>
<keyword evidence="6" id="KW-1015">Disulfide bond</keyword>
<protein>
    <submittedName>
        <fullName evidence="8">Uncharacterized protein</fullName>
    </submittedName>
</protein>
<dbReference type="SMART" id="SM00076">
    <property type="entry name" value="IFabd"/>
    <property type="match status" value="1"/>
</dbReference>
<evidence type="ECO:0000256" key="7">
    <source>
        <dbReference type="RuleBase" id="RU000436"/>
    </source>
</evidence>
<dbReference type="GO" id="GO:0005126">
    <property type="term" value="F:cytokine receptor binding"/>
    <property type="evidence" value="ECO:0007669"/>
    <property type="project" value="InterPro"/>
</dbReference>
<evidence type="ECO:0000256" key="6">
    <source>
        <dbReference type="ARBA" id="ARBA00023157"/>
    </source>
</evidence>
<organism evidence="8">
    <name type="scientific">Castor canadensis</name>
    <name type="common">American beaver</name>
    <dbReference type="NCBI Taxonomy" id="51338"/>
    <lineage>
        <taxon>Eukaryota</taxon>
        <taxon>Metazoa</taxon>
        <taxon>Chordata</taxon>
        <taxon>Craniata</taxon>
        <taxon>Vertebrata</taxon>
        <taxon>Euteleostomi</taxon>
        <taxon>Mammalia</taxon>
        <taxon>Eutheria</taxon>
        <taxon>Euarchontoglires</taxon>
        <taxon>Glires</taxon>
        <taxon>Rodentia</taxon>
        <taxon>Castorimorpha</taxon>
        <taxon>Castoridae</taxon>
        <taxon>Castor</taxon>
    </lineage>
</organism>
<dbReference type="InterPro" id="IPR009079">
    <property type="entry name" value="4_helix_cytokine-like_core"/>
</dbReference>
<accession>A0A8C0WDM1</accession>
<dbReference type="GO" id="GO:0005125">
    <property type="term" value="F:cytokine activity"/>
    <property type="evidence" value="ECO:0007669"/>
    <property type="project" value="UniProtKB-KW"/>
</dbReference>
<proteinExistence type="inferred from homology"/>
<keyword evidence="4" id="KW-0964">Secreted</keyword>
<name>A0A8C0WDM1_CASCN</name>
<evidence type="ECO:0000256" key="2">
    <source>
        <dbReference type="ARBA" id="ARBA00011033"/>
    </source>
</evidence>
<dbReference type="PANTHER" id="PTHR11691:SF61">
    <property type="entry name" value="INTERFERON-DELTA-4"/>
    <property type="match status" value="1"/>
</dbReference>
<dbReference type="GO" id="GO:0005615">
    <property type="term" value="C:extracellular space"/>
    <property type="evidence" value="ECO:0007669"/>
    <property type="project" value="UniProtKB-KW"/>
</dbReference>
<evidence type="ECO:0000256" key="1">
    <source>
        <dbReference type="ARBA" id="ARBA00004613"/>
    </source>
</evidence>
<dbReference type="Pfam" id="PF00143">
    <property type="entry name" value="Interferon"/>
    <property type="match status" value="1"/>
</dbReference>
<dbReference type="AlphaFoldDB" id="A0A8C0WDM1"/>
<sequence length="170" mass="20009">HFHIYMMSTCSLSCDLLQTHTLENRDTLHLLSQLKRIPSHNCLNHRASFKFPWKNETIIPMQKKETTCFQRQMLQQIFSLLNVQDNRAAWNNTVLDKLLSKLGQSLKRLRPRKKETPFCRSWGVAVRSYFHAILHYLQEKEYSACAWEVVRKEIESSFSLLSNPQTTVGQ</sequence>